<accession>A0A2D0N663</accession>
<evidence type="ECO:0000259" key="1">
    <source>
        <dbReference type="Pfam" id="PF03551"/>
    </source>
</evidence>
<comment type="caution">
    <text evidence="2">The sequence shown here is derived from an EMBL/GenBank/DDBJ whole genome shotgun (WGS) entry which is preliminary data.</text>
</comment>
<gene>
    <name evidence="2" type="ORF">CRP01_24335</name>
</gene>
<evidence type="ECO:0000313" key="2">
    <source>
        <dbReference type="EMBL" id="PHN04001.1"/>
    </source>
</evidence>
<dbReference type="InterPro" id="IPR036390">
    <property type="entry name" value="WH_DNA-bd_sf"/>
</dbReference>
<dbReference type="PANTHER" id="PTHR33169:SF14">
    <property type="entry name" value="TRANSCRIPTIONAL REGULATOR RV3488"/>
    <property type="match status" value="1"/>
</dbReference>
<keyword evidence="3" id="KW-1185">Reference proteome</keyword>
<dbReference type="AlphaFoldDB" id="A0A2D0N663"/>
<dbReference type="Pfam" id="PF03551">
    <property type="entry name" value="PadR"/>
    <property type="match status" value="1"/>
</dbReference>
<sequence>MYSKELLKGTLKPILLKLLSDRGAMYGYEIVQAVKQMSLGKIVIKEGSLYPLLHALLAEGILETESRKVDGRTRKYYALSKKGKTETVSALGELEDFMSTIKLILTTKPTTQL</sequence>
<dbReference type="EMBL" id="PDUD01000028">
    <property type="protein sequence ID" value="PHN04001.1"/>
    <property type="molecule type" value="Genomic_DNA"/>
</dbReference>
<dbReference type="OrthoDB" id="9808017at2"/>
<dbReference type="InterPro" id="IPR052509">
    <property type="entry name" value="Metal_resp_DNA-bind_regulator"/>
</dbReference>
<dbReference type="SUPFAM" id="SSF46785">
    <property type="entry name" value="Winged helix' DNA-binding domain"/>
    <property type="match status" value="1"/>
</dbReference>
<evidence type="ECO:0000313" key="3">
    <source>
        <dbReference type="Proteomes" id="UP000223913"/>
    </source>
</evidence>
<reference evidence="2 3" key="1">
    <citation type="submission" date="2017-10" db="EMBL/GenBank/DDBJ databases">
        <title>The draft genome sequence of Lewinella nigricans NBRC 102662.</title>
        <authorList>
            <person name="Wang K."/>
        </authorList>
    </citation>
    <scope>NUCLEOTIDE SEQUENCE [LARGE SCALE GENOMIC DNA]</scope>
    <source>
        <strain evidence="2 3">NBRC 102662</strain>
    </source>
</reference>
<dbReference type="RefSeq" id="WP_099152714.1">
    <property type="nucleotide sequence ID" value="NZ_PDUD01000028.1"/>
</dbReference>
<proteinExistence type="predicted"/>
<dbReference type="InterPro" id="IPR005149">
    <property type="entry name" value="Tscrpt_reg_PadR_N"/>
</dbReference>
<dbReference type="InterPro" id="IPR036388">
    <property type="entry name" value="WH-like_DNA-bd_sf"/>
</dbReference>
<organism evidence="2 3">
    <name type="scientific">Flavilitoribacter nigricans (strain ATCC 23147 / DSM 23189 / NBRC 102662 / NCIMB 1420 / SS-2)</name>
    <name type="common">Lewinella nigricans</name>
    <dbReference type="NCBI Taxonomy" id="1122177"/>
    <lineage>
        <taxon>Bacteria</taxon>
        <taxon>Pseudomonadati</taxon>
        <taxon>Bacteroidota</taxon>
        <taxon>Saprospiria</taxon>
        <taxon>Saprospirales</taxon>
        <taxon>Lewinellaceae</taxon>
        <taxon>Flavilitoribacter</taxon>
    </lineage>
</organism>
<dbReference type="Gene3D" id="1.10.10.10">
    <property type="entry name" value="Winged helix-like DNA-binding domain superfamily/Winged helix DNA-binding domain"/>
    <property type="match status" value="1"/>
</dbReference>
<feature type="domain" description="Transcription regulator PadR N-terminal" evidence="1">
    <location>
        <begin position="15"/>
        <end position="86"/>
    </location>
</feature>
<dbReference type="Proteomes" id="UP000223913">
    <property type="component" value="Unassembled WGS sequence"/>
</dbReference>
<dbReference type="PANTHER" id="PTHR33169">
    <property type="entry name" value="PADR-FAMILY TRANSCRIPTIONAL REGULATOR"/>
    <property type="match status" value="1"/>
</dbReference>
<name>A0A2D0N663_FLAN2</name>
<protein>
    <submittedName>
        <fullName evidence="2">PadR family transcriptional regulator</fullName>
    </submittedName>
</protein>